<evidence type="ECO:0000256" key="13">
    <source>
        <dbReference type="SAM" id="Phobius"/>
    </source>
</evidence>
<keyword evidence="15" id="KW-1185">Reference proteome</keyword>
<evidence type="ECO:0000256" key="12">
    <source>
        <dbReference type="SAM" id="MobiDB-lite"/>
    </source>
</evidence>
<keyword evidence="13" id="KW-1133">Transmembrane helix</keyword>
<feature type="binding site" evidence="9">
    <location>
        <position position="353"/>
    </location>
    <ligand>
        <name>Zn(2+)</name>
        <dbReference type="ChEBI" id="CHEBI:29105"/>
        <label>1</label>
    </ligand>
</feature>
<dbReference type="SUPFAM" id="SSF53649">
    <property type="entry name" value="Alkaline phosphatase-like"/>
    <property type="match status" value="1"/>
</dbReference>
<evidence type="ECO:0000256" key="10">
    <source>
        <dbReference type="RuleBase" id="RU003946"/>
    </source>
</evidence>
<feature type="binding site" evidence="9">
    <location>
        <position position="93"/>
    </location>
    <ligand>
        <name>Zn(2+)</name>
        <dbReference type="ChEBI" id="CHEBI:29105"/>
        <label>2</label>
    </ligand>
</feature>
<dbReference type="InterPro" id="IPR017850">
    <property type="entry name" value="Alkaline_phosphatase_core_sf"/>
</dbReference>
<comment type="caution">
    <text evidence="14">The sequence shown here is derived from an EMBL/GenBank/DDBJ whole genome shotgun (WGS) entry which is preliminary data.</text>
</comment>
<dbReference type="PRINTS" id="PR00113">
    <property type="entry name" value="ALKPHPHTASE"/>
</dbReference>
<keyword evidence="13" id="KW-0812">Transmembrane</keyword>
<dbReference type="PANTHER" id="PTHR11596:SF5">
    <property type="entry name" value="ALKALINE PHOSPHATASE"/>
    <property type="match status" value="1"/>
</dbReference>
<dbReference type="PROSITE" id="PS00123">
    <property type="entry name" value="ALKALINE_PHOSPHATASE"/>
    <property type="match status" value="1"/>
</dbReference>
<feature type="binding site" evidence="9">
    <location>
        <position position="93"/>
    </location>
    <ligand>
        <name>Mg(2+)</name>
        <dbReference type="ChEBI" id="CHEBI:18420"/>
    </ligand>
</feature>
<keyword evidence="6 9" id="KW-0862">Zinc</keyword>
<comment type="catalytic activity">
    <reaction evidence="11">
        <text>a phosphate monoester + H2O = an alcohol + phosphate</text>
        <dbReference type="Rhea" id="RHEA:15017"/>
        <dbReference type="ChEBI" id="CHEBI:15377"/>
        <dbReference type="ChEBI" id="CHEBI:30879"/>
        <dbReference type="ChEBI" id="CHEBI:43474"/>
        <dbReference type="ChEBI" id="CHEBI:67140"/>
        <dbReference type="EC" id="3.1.3.1"/>
    </reaction>
</comment>
<evidence type="ECO:0000256" key="9">
    <source>
        <dbReference type="PIRSR" id="PIRSR601952-2"/>
    </source>
</evidence>
<gene>
    <name evidence="14" type="ORF">UCDDA912_g08563</name>
</gene>
<comment type="similarity">
    <text evidence="1 10">Belongs to the alkaline phosphatase family.</text>
</comment>
<keyword evidence="3" id="KW-0597">Phosphoprotein</keyword>
<dbReference type="OrthoDB" id="7392499at2759"/>
<dbReference type="SMART" id="SM00098">
    <property type="entry name" value="alkPPc"/>
    <property type="match status" value="1"/>
</dbReference>
<feature type="binding site" evidence="9">
    <location>
        <position position="192"/>
    </location>
    <ligand>
        <name>Mg(2+)</name>
        <dbReference type="ChEBI" id="CHEBI:18420"/>
    </ligand>
</feature>
<feature type="binding site" evidence="9">
    <location>
        <position position="354"/>
    </location>
    <ligand>
        <name>Zn(2+)</name>
        <dbReference type="ChEBI" id="CHEBI:29105"/>
        <label>2</label>
    </ligand>
</feature>
<feature type="binding site" evidence="9">
    <location>
        <position position="194"/>
    </location>
    <ligand>
        <name>Mg(2+)</name>
        <dbReference type="ChEBI" id="CHEBI:18420"/>
    </ligand>
</feature>
<dbReference type="GO" id="GO:0000329">
    <property type="term" value="C:fungal-type vacuole membrane"/>
    <property type="evidence" value="ECO:0007669"/>
    <property type="project" value="TreeGrafter"/>
</dbReference>
<keyword evidence="7 9" id="KW-0460">Magnesium</keyword>
<keyword evidence="5 11" id="KW-0378">Hydrolase</keyword>
<accession>A0A0G2FBG1</accession>
<comment type="cofactor">
    <cofactor evidence="9">
        <name>Mg(2+)</name>
        <dbReference type="ChEBI" id="CHEBI:18420"/>
    </cofactor>
    <text evidence="9">Binds 1 Mg(2+) ion.</text>
</comment>
<evidence type="ECO:0000256" key="6">
    <source>
        <dbReference type="ARBA" id="ARBA00022833"/>
    </source>
</evidence>
<evidence type="ECO:0000256" key="2">
    <source>
        <dbReference type="ARBA" id="ARBA00012647"/>
    </source>
</evidence>
<dbReference type="EC" id="3.1.3.1" evidence="2 11"/>
<feature type="transmembrane region" description="Helical" evidence="13">
    <location>
        <begin position="49"/>
        <end position="69"/>
    </location>
</feature>
<dbReference type="GO" id="GO:0046872">
    <property type="term" value="F:metal ion binding"/>
    <property type="evidence" value="ECO:0007669"/>
    <property type="project" value="UniProtKB-KW"/>
</dbReference>
<evidence type="ECO:0000256" key="3">
    <source>
        <dbReference type="ARBA" id="ARBA00022553"/>
    </source>
</evidence>
<dbReference type="Gene3D" id="1.10.60.40">
    <property type="match status" value="1"/>
</dbReference>
<evidence type="ECO:0000256" key="11">
    <source>
        <dbReference type="RuleBase" id="RU003947"/>
    </source>
</evidence>
<protein>
    <recommendedName>
        <fullName evidence="2 11">Alkaline phosphatase</fullName>
        <ecNumber evidence="2 11">3.1.3.1</ecNumber>
    </recommendedName>
</protein>
<evidence type="ECO:0000313" key="15">
    <source>
        <dbReference type="Proteomes" id="UP000034680"/>
    </source>
</evidence>
<keyword evidence="4 9" id="KW-0479">Metal-binding</keyword>
<sequence>MPSDRTPLLANPRRSVDSAQSDRLAEEEDNLVRGASPDRQPWAYRIREVVLFVWALLATAIIIVLAVWFQHNQQTGQFSKPPGKRNLIFMVSDGMGPASLSLTRSYRQLVDGLEYDDTLTLDKHFWGTSRTRSSNKLVTDSAAGATAFSCGKKSYNGAISMLPDSSPCGSVLEAAKKDGYHTGLVVTTDITDATPACFASHVDVREKENEIALQEIDDIDVAGIAQKKHGWTYFNDRAGFDSLQGGDNASLPVLGLFASNDVPFEIDRKNMADIYPSLSEMATTALKALTKATENSDKGFFLMIEGSRIDHAAHINDPASHVREVLEYDKTFQLVLDYLENSKTEGLLVATSDHETGGLATAWQSPTAELPVYNWYPTVLAKANASAQYLAHKLHDHISSIKSEPAALEDLENWINTNLVIPGLGIADARDFELRQLASDPEHAIYTFSRMISQRARIGWSTHGHSAVDVNIYSSGGRLAEDIHGNVENTQVGEFLRKYLDVDTDKITDELRAKMEWNQSLATLADAMIRTGYEAEEPQMDWIA</sequence>
<dbReference type="STRING" id="1214573.A0A0G2FBG1"/>
<dbReference type="Gene3D" id="3.40.720.10">
    <property type="entry name" value="Alkaline Phosphatase, subunit A"/>
    <property type="match status" value="1"/>
</dbReference>
<keyword evidence="13" id="KW-0472">Membrane</keyword>
<evidence type="ECO:0000256" key="4">
    <source>
        <dbReference type="ARBA" id="ARBA00022723"/>
    </source>
</evidence>
<reference evidence="14 15" key="1">
    <citation type="submission" date="2015-05" db="EMBL/GenBank/DDBJ databases">
        <title>Distinctive expansion of gene families associated with plant cell wall degradation and secondary metabolism in the genomes of grapevine trunk pathogens.</title>
        <authorList>
            <person name="Lawrence D.P."/>
            <person name="Travadon R."/>
            <person name="Rolshausen P.E."/>
            <person name="Baumgartner K."/>
        </authorList>
    </citation>
    <scope>NUCLEOTIDE SEQUENCE [LARGE SCALE GENOMIC DNA]</scope>
    <source>
        <strain evidence="14">DA912</strain>
    </source>
</reference>
<evidence type="ECO:0000256" key="5">
    <source>
        <dbReference type="ARBA" id="ARBA00022801"/>
    </source>
</evidence>
<feature type="region of interest" description="Disordered" evidence="12">
    <location>
        <begin position="1"/>
        <end position="31"/>
    </location>
</feature>
<feature type="binding site" evidence="9">
    <location>
        <position position="305"/>
    </location>
    <ligand>
        <name>Mg(2+)</name>
        <dbReference type="ChEBI" id="CHEBI:18420"/>
    </ligand>
</feature>
<feature type="binding site" evidence="9">
    <location>
        <position position="465"/>
    </location>
    <ligand>
        <name>Zn(2+)</name>
        <dbReference type="ChEBI" id="CHEBI:29105"/>
        <label>2</label>
    </ligand>
</feature>
<dbReference type="InterPro" id="IPR001952">
    <property type="entry name" value="Alkaline_phosphatase"/>
</dbReference>
<dbReference type="InterPro" id="IPR018299">
    <property type="entry name" value="Alkaline_phosphatase_AS"/>
</dbReference>
<reference evidence="14 15" key="2">
    <citation type="submission" date="2015-05" db="EMBL/GenBank/DDBJ databases">
        <authorList>
            <person name="Morales-Cruz A."/>
            <person name="Amrine K.C."/>
            <person name="Cantu D."/>
        </authorList>
    </citation>
    <scope>NUCLEOTIDE SEQUENCE [LARGE SCALE GENOMIC DNA]</scope>
    <source>
        <strain evidence="14">DA912</strain>
    </source>
</reference>
<dbReference type="AlphaFoldDB" id="A0A0G2FBG1"/>
<comment type="cofactor">
    <cofactor evidence="9">
        <name>Zn(2+)</name>
        <dbReference type="ChEBI" id="CHEBI:29105"/>
    </cofactor>
    <text evidence="9">Binds 2 Zn(2+) ions.</text>
</comment>
<evidence type="ECO:0000256" key="7">
    <source>
        <dbReference type="ARBA" id="ARBA00022842"/>
    </source>
</evidence>
<dbReference type="EMBL" id="LCUC01000385">
    <property type="protein sequence ID" value="KKY31506.1"/>
    <property type="molecule type" value="Genomic_DNA"/>
</dbReference>
<organism evidence="14 15">
    <name type="scientific">Diaporthe ampelina</name>
    <dbReference type="NCBI Taxonomy" id="1214573"/>
    <lineage>
        <taxon>Eukaryota</taxon>
        <taxon>Fungi</taxon>
        <taxon>Dikarya</taxon>
        <taxon>Ascomycota</taxon>
        <taxon>Pezizomycotina</taxon>
        <taxon>Sordariomycetes</taxon>
        <taxon>Sordariomycetidae</taxon>
        <taxon>Diaporthales</taxon>
        <taxon>Diaporthaceae</taxon>
        <taxon>Diaporthe</taxon>
    </lineage>
</organism>
<feature type="active site" description="Phosphoserine intermediate" evidence="8">
    <location>
        <position position="141"/>
    </location>
</feature>
<proteinExistence type="inferred from homology"/>
<evidence type="ECO:0000313" key="14">
    <source>
        <dbReference type="EMBL" id="KKY31506.1"/>
    </source>
</evidence>
<dbReference type="CDD" id="cd16012">
    <property type="entry name" value="ALP"/>
    <property type="match status" value="1"/>
</dbReference>
<name>A0A0G2FBG1_9PEZI</name>
<feature type="binding site" evidence="9">
    <location>
        <position position="310"/>
    </location>
    <ligand>
        <name>Zn(2+)</name>
        <dbReference type="ChEBI" id="CHEBI:29105"/>
        <label>2</label>
    </ligand>
</feature>
<dbReference type="Proteomes" id="UP000034680">
    <property type="component" value="Unassembled WGS sequence"/>
</dbReference>
<dbReference type="PANTHER" id="PTHR11596">
    <property type="entry name" value="ALKALINE PHOSPHATASE"/>
    <property type="match status" value="1"/>
</dbReference>
<feature type="binding site" evidence="9">
    <location>
        <position position="314"/>
    </location>
    <ligand>
        <name>Zn(2+)</name>
        <dbReference type="ChEBI" id="CHEBI:29105"/>
        <label>2</label>
    </ligand>
</feature>
<evidence type="ECO:0000256" key="8">
    <source>
        <dbReference type="PIRSR" id="PIRSR601952-1"/>
    </source>
</evidence>
<dbReference type="Pfam" id="PF00245">
    <property type="entry name" value="Alk_phosphatase"/>
    <property type="match status" value="2"/>
</dbReference>
<evidence type="ECO:0000256" key="1">
    <source>
        <dbReference type="ARBA" id="ARBA00005984"/>
    </source>
</evidence>
<dbReference type="GO" id="GO:0004035">
    <property type="term" value="F:alkaline phosphatase activity"/>
    <property type="evidence" value="ECO:0007669"/>
    <property type="project" value="UniProtKB-EC"/>
</dbReference>